<dbReference type="Gene3D" id="1.20.1740.10">
    <property type="entry name" value="Amino acid/polyamine transporter I"/>
    <property type="match status" value="1"/>
</dbReference>
<dbReference type="GO" id="GO:0016020">
    <property type="term" value="C:membrane"/>
    <property type="evidence" value="ECO:0007669"/>
    <property type="project" value="UniProtKB-SubCell"/>
</dbReference>
<dbReference type="AlphaFoldDB" id="A0A395IPF6"/>
<proteinExistence type="predicted"/>
<dbReference type="Pfam" id="PF13520">
    <property type="entry name" value="AA_permease_2"/>
    <property type="match status" value="2"/>
</dbReference>
<feature type="transmembrane region" description="Helical" evidence="7">
    <location>
        <begin position="97"/>
        <end position="118"/>
    </location>
</feature>
<protein>
    <recommendedName>
        <fullName evidence="10">Amino acid permease/ SLC12A domain-containing protein</fullName>
    </recommendedName>
</protein>
<evidence type="ECO:0008006" key="10">
    <source>
        <dbReference type="Google" id="ProtNLM"/>
    </source>
</evidence>
<comment type="subcellular location">
    <subcellularLocation>
        <location evidence="1">Membrane</location>
        <topology evidence="1">Multi-pass membrane protein</topology>
    </subcellularLocation>
</comment>
<comment type="caution">
    <text evidence="8">The sequence shown here is derived from an EMBL/GenBank/DDBJ whole genome shotgun (WGS) entry which is preliminary data.</text>
</comment>
<accession>A0A395IPF6</accession>
<keyword evidence="5 7" id="KW-0472">Membrane</keyword>
<dbReference type="GO" id="GO:0022857">
    <property type="term" value="F:transmembrane transporter activity"/>
    <property type="evidence" value="ECO:0007669"/>
    <property type="project" value="InterPro"/>
</dbReference>
<gene>
    <name evidence="8" type="ORF">DID88_009377</name>
</gene>
<dbReference type="InterPro" id="IPR002293">
    <property type="entry name" value="AA/rel_permease1"/>
</dbReference>
<evidence type="ECO:0000256" key="3">
    <source>
        <dbReference type="ARBA" id="ARBA00022692"/>
    </source>
</evidence>
<dbReference type="PANTHER" id="PTHR45649:SF6">
    <property type="entry name" value="GABA-SPECIFIC PERMEASE"/>
    <property type="match status" value="1"/>
</dbReference>
<keyword evidence="9" id="KW-1185">Reference proteome</keyword>
<keyword evidence="4 7" id="KW-1133">Transmembrane helix</keyword>
<evidence type="ECO:0000256" key="6">
    <source>
        <dbReference type="SAM" id="MobiDB-lite"/>
    </source>
</evidence>
<evidence type="ECO:0000256" key="1">
    <source>
        <dbReference type="ARBA" id="ARBA00004141"/>
    </source>
</evidence>
<evidence type="ECO:0000256" key="5">
    <source>
        <dbReference type="ARBA" id="ARBA00023136"/>
    </source>
</evidence>
<organism evidence="8 9">
    <name type="scientific">Monilinia fructigena</name>
    <dbReference type="NCBI Taxonomy" id="38457"/>
    <lineage>
        <taxon>Eukaryota</taxon>
        <taxon>Fungi</taxon>
        <taxon>Dikarya</taxon>
        <taxon>Ascomycota</taxon>
        <taxon>Pezizomycotina</taxon>
        <taxon>Leotiomycetes</taxon>
        <taxon>Helotiales</taxon>
        <taxon>Sclerotiniaceae</taxon>
        <taxon>Monilinia</taxon>
    </lineage>
</organism>
<feature type="transmembrane region" description="Helical" evidence="7">
    <location>
        <begin position="65"/>
        <end position="85"/>
    </location>
</feature>
<evidence type="ECO:0000313" key="8">
    <source>
        <dbReference type="EMBL" id="RAL61448.1"/>
    </source>
</evidence>
<reference evidence="8 9" key="1">
    <citation type="submission" date="2018-06" db="EMBL/GenBank/DDBJ databases">
        <title>Genome Sequence of the Brown Rot Fungal Pathogen Monilinia fructigena.</title>
        <authorList>
            <person name="Landi L."/>
            <person name="De Miccolis Angelini R.M."/>
            <person name="Pollastro S."/>
            <person name="Abate D."/>
            <person name="Faretra F."/>
            <person name="Romanazzi G."/>
        </authorList>
    </citation>
    <scope>NUCLEOTIDE SEQUENCE [LARGE SCALE GENOMIC DNA]</scope>
    <source>
        <strain evidence="8 9">Mfrg269</strain>
    </source>
</reference>
<evidence type="ECO:0000256" key="7">
    <source>
        <dbReference type="SAM" id="Phobius"/>
    </source>
</evidence>
<evidence type="ECO:0000256" key="2">
    <source>
        <dbReference type="ARBA" id="ARBA00022448"/>
    </source>
</evidence>
<feature type="transmembrane region" description="Helical" evidence="7">
    <location>
        <begin position="173"/>
        <end position="193"/>
    </location>
</feature>
<sequence length="299" mass="32166">MFEATPSIPKKAGHDIHGSKTTSISRLDRITKAADILGVEEGETISADDELLAALGYRAELKREFSYVTVFGQSFGSMGIAPAIAESMIFSLGSAGSVGMVWTYLVGCLLLIPVALSLGELGSSMPTSGGLYYWVARLTPPRQRAFMCWIANHFPDLWNDMCTIANTISPHMFYIFLQFAMLLALIIALAAGTPSEFQNSASFVFTDFENTGYWMNNGWAFMLSFLTPVWVVSGFESAATIAEEASNAAKAVPFAMVSSLVVAAMSGWAVIITIAFCMGTDVVKYCGITFGSAIGTDCF</sequence>
<feature type="region of interest" description="Disordered" evidence="6">
    <location>
        <begin position="1"/>
        <end position="20"/>
    </location>
</feature>
<dbReference type="EMBL" id="QKRW01000031">
    <property type="protein sequence ID" value="RAL61448.1"/>
    <property type="molecule type" value="Genomic_DNA"/>
</dbReference>
<evidence type="ECO:0000313" key="9">
    <source>
        <dbReference type="Proteomes" id="UP000249056"/>
    </source>
</evidence>
<dbReference type="OrthoDB" id="3900342at2759"/>
<dbReference type="Proteomes" id="UP000249056">
    <property type="component" value="Unassembled WGS sequence"/>
</dbReference>
<name>A0A395IPF6_9HELO</name>
<evidence type="ECO:0000256" key="4">
    <source>
        <dbReference type="ARBA" id="ARBA00022989"/>
    </source>
</evidence>
<keyword evidence="2" id="KW-0813">Transport</keyword>
<feature type="transmembrane region" description="Helical" evidence="7">
    <location>
        <begin position="213"/>
        <end position="233"/>
    </location>
</feature>
<keyword evidence="3 7" id="KW-0812">Transmembrane</keyword>
<dbReference type="PANTHER" id="PTHR45649">
    <property type="entry name" value="AMINO-ACID PERMEASE BAT1"/>
    <property type="match status" value="1"/>
</dbReference>
<feature type="transmembrane region" description="Helical" evidence="7">
    <location>
        <begin position="254"/>
        <end position="276"/>
    </location>
</feature>